<gene>
    <name evidence="2" type="ORF">HF320_03295</name>
</gene>
<dbReference type="SMART" id="SM00471">
    <property type="entry name" value="HDc"/>
    <property type="match status" value="1"/>
</dbReference>
<sequence>MPRVDAIWANPLFQENLAAIEAAETQRVYCRHGLSHLLDVARTAWIINLEGGFGLARDVVYAAALLHDIGRAAEYSEGISHDVAGVEIARRILGTVVAEQRFSSAEAEAIVKAVRGHRADDADAASCELSSLSSRLARVIAEADHRSRPCFACSACATCYWPEEKKNMAVRV</sequence>
<reference evidence="2 3" key="1">
    <citation type="submission" date="2020-04" db="EMBL/GenBank/DDBJ databases">
        <title>Collinsella sp. KGMB02528 nov., an anaerobic actinobacterium isolated from human feces.</title>
        <authorList>
            <person name="Han K.-I."/>
            <person name="Eom M.K."/>
            <person name="Kim J.-S."/>
            <person name="Lee K.C."/>
            <person name="Suh M.K."/>
            <person name="Park S.-H."/>
            <person name="Lee J.H."/>
            <person name="Kang S.W."/>
            <person name="Park J.-E."/>
            <person name="Oh B.S."/>
            <person name="Yu S.Y."/>
            <person name="Choi S.-H."/>
            <person name="Lee D.H."/>
            <person name="Yoon H."/>
            <person name="Kim B.-Y."/>
            <person name="Lee J.H."/>
            <person name="Lee J.-S."/>
        </authorList>
    </citation>
    <scope>NUCLEOTIDE SEQUENCE [LARGE SCALE GENOMIC DNA]</scope>
    <source>
        <strain evidence="2 3">KGMB02528</strain>
    </source>
</reference>
<dbReference type="Gene3D" id="1.10.3210.10">
    <property type="entry name" value="Hypothetical protein af1432"/>
    <property type="match status" value="1"/>
</dbReference>
<dbReference type="AlphaFoldDB" id="A0A7X9UBE5"/>
<dbReference type="Pfam" id="PF01966">
    <property type="entry name" value="HD"/>
    <property type="match status" value="1"/>
</dbReference>
<proteinExistence type="predicted"/>
<dbReference type="RefSeq" id="WP_169277056.1">
    <property type="nucleotide sequence ID" value="NZ_JABBCP010000002.1"/>
</dbReference>
<dbReference type="PROSITE" id="PS51831">
    <property type="entry name" value="HD"/>
    <property type="match status" value="1"/>
</dbReference>
<accession>A0A7X9UBE5</accession>
<dbReference type="CDD" id="cd00077">
    <property type="entry name" value="HDc"/>
    <property type="match status" value="1"/>
</dbReference>
<keyword evidence="3" id="KW-1185">Reference proteome</keyword>
<dbReference type="NCBIfam" id="TIGR00277">
    <property type="entry name" value="HDIG"/>
    <property type="match status" value="1"/>
</dbReference>
<dbReference type="InterPro" id="IPR006675">
    <property type="entry name" value="HDIG_dom"/>
</dbReference>
<dbReference type="Proteomes" id="UP000546970">
    <property type="component" value="Unassembled WGS sequence"/>
</dbReference>
<name>A0A7X9UBE5_9ACTN</name>
<dbReference type="InterPro" id="IPR003607">
    <property type="entry name" value="HD/PDEase_dom"/>
</dbReference>
<dbReference type="EMBL" id="JABBCP010000002">
    <property type="protein sequence ID" value="NMF55357.1"/>
    <property type="molecule type" value="Genomic_DNA"/>
</dbReference>
<comment type="caution">
    <text evidence="2">The sequence shown here is derived from an EMBL/GenBank/DDBJ whole genome shotgun (WGS) entry which is preliminary data.</text>
</comment>
<evidence type="ECO:0000313" key="3">
    <source>
        <dbReference type="Proteomes" id="UP000546970"/>
    </source>
</evidence>
<organism evidence="2 3">
    <name type="scientific">Collinsella acetigenes</name>
    <dbReference type="NCBI Taxonomy" id="2713419"/>
    <lineage>
        <taxon>Bacteria</taxon>
        <taxon>Bacillati</taxon>
        <taxon>Actinomycetota</taxon>
        <taxon>Coriobacteriia</taxon>
        <taxon>Coriobacteriales</taxon>
        <taxon>Coriobacteriaceae</taxon>
        <taxon>Collinsella</taxon>
    </lineage>
</organism>
<feature type="domain" description="HD" evidence="1">
    <location>
        <begin position="33"/>
        <end position="139"/>
    </location>
</feature>
<dbReference type="SUPFAM" id="SSF109604">
    <property type="entry name" value="HD-domain/PDEase-like"/>
    <property type="match status" value="1"/>
</dbReference>
<protein>
    <submittedName>
        <fullName evidence="2">HD domain-containing protein</fullName>
    </submittedName>
</protein>
<evidence type="ECO:0000259" key="1">
    <source>
        <dbReference type="PROSITE" id="PS51831"/>
    </source>
</evidence>
<dbReference type="InterPro" id="IPR006674">
    <property type="entry name" value="HD_domain"/>
</dbReference>
<evidence type="ECO:0000313" key="2">
    <source>
        <dbReference type="EMBL" id="NMF55357.1"/>
    </source>
</evidence>